<dbReference type="PANTHER" id="PTHR45737:SF6">
    <property type="entry name" value="VON WILLEBRAND FACTOR A DOMAIN-CONTAINING PROTEIN 5A"/>
    <property type="match status" value="1"/>
</dbReference>
<proteinExistence type="predicted"/>
<keyword evidence="2" id="KW-1185">Reference proteome</keyword>
<comment type="caution">
    <text evidence="1">The sequence shown here is derived from an EMBL/GenBank/DDBJ whole genome shotgun (WGS) entry which is preliminary data.</text>
</comment>
<accession>A0AAD5UVE7</accession>
<protein>
    <submittedName>
        <fullName evidence="1">Uncharacterized protein</fullName>
    </submittedName>
</protein>
<reference evidence="1" key="1">
    <citation type="submission" date="2022-07" db="EMBL/GenBank/DDBJ databases">
        <title>Genome Sequence of Physisporinus lineatus.</title>
        <authorList>
            <person name="Buettner E."/>
        </authorList>
    </citation>
    <scope>NUCLEOTIDE SEQUENCE</scope>
    <source>
        <strain evidence="1">VT162</strain>
    </source>
</reference>
<evidence type="ECO:0000313" key="1">
    <source>
        <dbReference type="EMBL" id="KAJ3477462.1"/>
    </source>
</evidence>
<dbReference type="AlphaFoldDB" id="A0AAD5UVE7"/>
<dbReference type="EMBL" id="JANAWD010000592">
    <property type="protein sequence ID" value="KAJ3477462.1"/>
    <property type="molecule type" value="Genomic_DNA"/>
</dbReference>
<dbReference type="Proteomes" id="UP001212997">
    <property type="component" value="Unassembled WGS sequence"/>
</dbReference>
<sequence length="290" mass="31024">MRVRIVYDIPGSPNSTKTADIYLRSITAGRFIHSLAARALIQAFEDKAASITDTTEKYWNEAEIVRLGKTYSLASSQTSFVATMNGVGIRTNVASNAPPGGQSLLSSVPLDNRSALGFVSTQTPAVVAPRMHAAAIGRADFNEGVSGFSALTTMAFRAPATDADSDAFSDPTHSAGDDLLQIVAAQDGNGAFDPNTAERIVFPSTSIPAVPSFISALEGQDNVKNQIWIAICVIAFFEKKHTERSNEWSDARSKAEKFVRTTLCCIFGVDSSRAGDIFTNSLDDAGGYFY</sequence>
<gene>
    <name evidence="1" type="ORF">NLI96_g10452</name>
</gene>
<evidence type="ECO:0000313" key="2">
    <source>
        <dbReference type="Proteomes" id="UP001212997"/>
    </source>
</evidence>
<name>A0AAD5UVE7_9APHY</name>
<dbReference type="PANTHER" id="PTHR45737">
    <property type="entry name" value="VON WILLEBRAND FACTOR A DOMAIN-CONTAINING PROTEIN 5A"/>
    <property type="match status" value="1"/>
</dbReference>
<organism evidence="1 2">
    <name type="scientific">Meripilus lineatus</name>
    <dbReference type="NCBI Taxonomy" id="2056292"/>
    <lineage>
        <taxon>Eukaryota</taxon>
        <taxon>Fungi</taxon>
        <taxon>Dikarya</taxon>
        <taxon>Basidiomycota</taxon>
        <taxon>Agaricomycotina</taxon>
        <taxon>Agaricomycetes</taxon>
        <taxon>Polyporales</taxon>
        <taxon>Meripilaceae</taxon>
        <taxon>Meripilus</taxon>
    </lineage>
</organism>